<comment type="caution">
    <text evidence="1">The sequence shown here is derived from an EMBL/GenBank/DDBJ whole genome shotgun (WGS) entry which is preliminary data.</text>
</comment>
<proteinExistence type="predicted"/>
<dbReference type="AlphaFoldDB" id="A0AAV5JNW2"/>
<gene>
    <name evidence="1" type="ORF">SLEP1_g26080</name>
</gene>
<reference evidence="1 2" key="1">
    <citation type="journal article" date="2021" name="Commun. Biol.">
        <title>The genome of Shorea leprosula (Dipterocarpaceae) highlights the ecological relevance of drought in aseasonal tropical rainforests.</title>
        <authorList>
            <person name="Ng K.K.S."/>
            <person name="Kobayashi M.J."/>
            <person name="Fawcett J.A."/>
            <person name="Hatakeyama M."/>
            <person name="Paape T."/>
            <person name="Ng C.H."/>
            <person name="Ang C.C."/>
            <person name="Tnah L.H."/>
            <person name="Lee C.T."/>
            <person name="Nishiyama T."/>
            <person name="Sese J."/>
            <person name="O'Brien M.J."/>
            <person name="Copetti D."/>
            <person name="Mohd Noor M.I."/>
            <person name="Ong R.C."/>
            <person name="Putra M."/>
            <person name="Sireger I.Z."/>
            <person name="Indrioko S."/>
            <person name="Kosugi Y."/>
            <person name="Izuno A."/>
            <person name="Isagi Y."/>
            <person name="Lee S.L."/>
            <person name="Shimizu K.K."/>
        </authorList>
    </citation>
    <scope>NUCLEOTIDE SEQUENCE [LARGE SCALE GENOMIC DNA]</scope>
    <source>
        <strain evidence="1">214</strain>
    </source>
</reference>
<protein>
    <submittedName>
        <fullName evidence="1">Uncharacterized protein</fullName>
    </submittedName>
</protein>
<dbReference type="EMBL" id="BPVZ01000043">
    <property type="protein sequence ID" value="GKV15282.1"/>
    <property type="molecule type" value="Genomic_DNA"/>
</dbReference>
<evidence type="ECO:0000313" key="2">
    <source>
        <dbReference type="Proteomes" id="UP001054252"/>
    </source>
</evidence>
<dbReference type="Proteomes" id="UP001054252">
    <property type="component" value="Unassembled WGS sequence"/>
</dbReference>
<accession>A0AAV5JNW2</accession>
<evidence type="ECO:0000313" key="1">
    <source>
        <dbReference type="EMBL" id="GKV15282.1"/>
    </source>
</evidence>
<sequence>MAIDPSASSSLPTLVFVGSSSADGVGTPLSSSSSEFFDVFCFPRRADGRFVVKGASCHVERDPVIPSILTEVPLVSSSEGGRVVLLLGSTNLFCDLDKVFPPQHPMCCATFQCLPPDMCVYKDQFACGLRFPLHPFILKICDGFSISLPQLAPRAIVDLSRMWERTPSSSVIQSSKESPESRAFAFSSSLGYFNLAVKLIKMLLWRSLVEVKKRLSNFWDAEDFTTTIHSRSKSIDVEVVKVSLLSFSSLLLNMFLCCSALVVF</sequence>
<keyword evidence="2" id="KW-1185">Reference proteome</keyword>
<name>A0AAV5JNW2_9ROSI</name>
<organism evidence="1 2">
    <name type="scientific">Rubroshorea leprosula</name>
    <dbReference type="NCBI Taxonomy" id="152421"/>
    <lineage>
        <taxon>Eukaryota</taxon>
        <taxon>Viridiplantae</taxon>
        <taxon>Streptophyta</taxon>
        <taxon>Embryophyta</taxon>
        <taxon>Tracheophyta</taxon>
        <taxon>Spermatophyta</taxon>
        <taxon>Magnoliopsida</taxon>
        <taxon>eudicotyledons</taxon>
        <taxon>Gunneridae</taxon>
        <taxon>Pentapetalae</taxon>
        <taxon>rosids</taxon>
        <taxon>malvids</taxon>
        <taxon>Malvales</taxon>
        <taxon>Dipterocarpaceae</taxon>
        <taxon>Rubroshorea</taxon>
    </lineage>
</organism>